<evidence type="ECO:0000313" key="8">
    <source>
        <dbReference type="EMBL" id="MDT0268875.1"/>
    </source>
</evidence>
<evidence type="ECO:0000256" key="6">
    <source>
        <dbReference type="PROSITE-ProRule" id="PRU01023"/>
    </source>
</evidence>
<dbReference type="InterPro" id="IPR001678">
    <property type="entry name" value="MeTrfase_RsmB-F_NOP2_dom"/>
</dbReference>
<evidence type="ECO:0000256" key="5">
    <source>
        <dbReference type="ARBA" id="ARBA00022884"/>
    </source>
</evidence>
<dbReference type="PROSITE" id="PS01153">
    <property type="entry name" value="NOL1_NOP2_SUN"/>
    <property type="match status" value="1"/>
</dbReference>
<organism evidence="8 9">
    <name type="scientific">Streptomyces chisholmiae</name>
    <dbReference type="NCBI Taxonomy" id="3075540"/>
    <lineage>
        <taxon>Bacteria</taxon>
        <taxon>Bacillati</taxon>
        <taxon>Actinomycetota</taxon>
        <taxon>Actinomycetes</taxon>
        <taxon>Kitasatosporales</taxon>
        <taxon>Streptomycetaceae</taxon>
        <taxon>Streptomyces</taxon>
    </lineage>
</organism>
<feature type="domain" description="SAM-dependent MTase RsmB/NOP-type" evidence="7">
    <location>
        <begin position="182"/>
        <end position="470"/>
    </location>
</feature>
<dbReference type="InterPro" id="IPR006027">
    <property type="entry name" value="NusB_RsmB_TIM44"/>
</dbReference>
<gene>
    <name evidence="8" type="ORF">RM844_21540</name>
</gene>
<dbReference type="SUPFAM" id="SSF53335">
    <property type="entry name" value="S-adenosyl-L-methionine-dependent methyltransferases"/>
    <property type="match status" value="1"/>
</dbReference>
<reference evidence="9" key="1">
    <citation type="submission" date="2023-07" db="EMBL/GenBank/DDBJ databases">
        <title>30 novel species of actinomycetes from the DSMZ collection.</title>
        <authorList>
            <person name="Nouioui I."/>
        </authorList>
    </citation>
    <scope>NUCLEOTIDE SEQUENCE [LARGE SCALE GENOMIC DNA]</scope>
    <source>
        <strain evidence="9">DSM 44915</strain>
    </source>
</reference>
<dbReference type="InterPro" id="IPR029063">
    <property type="entry name" value="SAM-dependent_MTases_sf"/>
</dbReference>
<evidence type="ECO:0000259" key="7">
    <source>
        <dbReference type="PROSITE" id="PS51686"/>
    </source>
</evidence>
<keyword evidence="9" id="KW-1185">Reference proteome</keyword>
<accession>A0ABU2JV57</accession>
<dbReference type="RefSeq" id="WP_311668959.1">
    <property type="nucleotide sequence ID" value="NZ_JAVREO010000013.1"/>
</dbReference>
<keyword evidence="4 6" id="KW-0949">S-adenosyl-L-methionine</keyword>
<dbReference type="Gene3D" id="3.40.50.150">
    <property type="entry name" value="Vaccinia Virus protein VP39"/>
    <property type="match status" value="1"/>
</dbReference>
<dbReference type="PANTHER" id="PTHR22807:SF53">
    <property type="entry name" value="RIBOSOMAL RNA SMALL SUBUNIT METHYLTRANSFERASE B-RELATED"/>
    <property type="match status" value="1"/>
</dbReference>
<sequence>MSSRPRRPSRPYRRPQRDPARILAFEALRAVDERDAYANLVLPPLLAKAKRAGTLDDRDAAFATELVYGTLRRQGTYDAILAECVDRPLREVDPPVLDVLSLGAHQLLGTRVPGHAAVSATVELARCVVGDGRAKFVNAVLRKVTAHDLDGWIEQLAPSFDKDPEGHLGLRHAHPRWVVGALWDALGGGREGIEELLVADNERPQVTLAARPGRSSRAELLAEEGAEPGRYSPQAVRLAEGGEPGSVPAVVEGRAGVQDEGSQLVALALANAPLTGPDRRWLDGCAGPGGKAALLGALAAERGAALVASELQSHRARLVARALDGNPGPYQVLVADASRPAWRPASFDRVLLDVPCTGLGALRRRPESRWRRRPEDLDRLATLQRALLRAGLAALRPGGVLGYATCSPHLSETRLVVSDVLKGLTDIEVERVDARPLLPGVPELGEGPDVQLWPHRHGTDAMYLALLRRVG</sequence>
<evidence type="ECO:0000313" key="9">
    <source>
        <dbReference type="Proteomes" id="UP001183410"/>
    </source>
</evidence>
<proteinExistence type="inferred from homology"/>
<feature type="active site" description="Nucleophile" evidence="6">
    <location>
        <position position="406"/>
    </location>
</feature>
<dbReference type="EMBL" id="JAVREO010000013">
    <property type="protein sequence ID" value="MDT0268875.1"/>
    <property type="molecule type" value="Genomic_DNA"/>
</dbReference>
<dbReference type="SUPFAM" id="SSF48013">
    <property type="entry name" value="NusB-like"/>
    <property type="match status" value="1"/>
</dbReference>
<name>A0ABU2JV57_9ACTN</name>
<feature type="binding site" evidence="6">
    <location>
        <position position="353"/>
    </location>
    <ligand>
        <name>S-adenosyl-L-methionine</name>
        <dbReference type="ChEBI" id="CHEBI:59789"/>
    </ligand>
</feature>
<dbReference type="InterPro" id="IPR023267">
    <property type="entry name" value="RCMT"/>
</dbReference>
<dbReference type="InterPro" id="IPR035926">
    <property type="entry name" value="NusB-like_sf"/>
</dbReference>
<feature type="binding site" evidence="6">
    <location>
        <position position="310"/>
    </location>
    <ligand>
        <name>S-adenosyl-L-methionine</name>
        <dbReference type="ChEBI" id="CHEBI:59789"/>
    </ligand>
</feature>
<comment type="caution">
    <text evidence="8">The sequence shown here is derived from an EMBL/GenBank/DDBJ whole genome shotgun (WGS) entry which is preliminary data.</text>
</comment>
<evidence type="ECO:0000256" key="4">
    <source>
        <dbReference type="ARBA" id="ARBA00022691"/>
    </source>
</evidence>
<feature type="binding site" evidence="6">
    <location>
        <position position="336"/>
    </location>
    <ligand>
        <name>S-adenosyl-L-methionine</name>
        <dbReference type="ChEBI" id="CHEBI:59789"/>
    </ligand>
</feature>
<dbReference type="PANTHER" id="PTHR22807">
    <property type="entry name" value="NOP2 YEAST -RELATED NOL1/NOP2/FMU SUN DOMAIN-CONTAINING"/>
    <property type="match status" value="1"/>
</dbReference>
<keyword evidence="3 6" id="KW-0808">Transferase</keyword>
<evidence type="ECO:0000256" key="3">
    <source>
        <dbReference type="ARBA" id="ARBA00022679"/>
    </source>
</evidence>
<keyword evidence="2 6" id="KW-0489">Methyltransferase</keyword>
<feature type="binding site" evidence="6">
    <location>
        <begin position="285"/>
        <end position="291"/>
    </location>
    <ligand>
        <name>S-adenosyl-L-methionine</name>
        <dbReference type="ChEBI" id="CHEBI:59789"/>
    </ligand>
</feature>
<dbReference type="Proteomes" id="UP001183410">
    <property type="component" value="Unassembled WGS sequence"/>
</dbReference>
<protein>
    <submittedName>
        <fullName evidence="8">Transcription antitermination factor NusB</fullName>
    </submittedName>
</protein>
<keyword evidence="5 6" id="KW-0694">RNA-binding</keyword>
<evidence type="ECO:0000256" key="1">
    <source>
        <dbReference type="ARBA" id="ARBA00007494"/>
    </source>
</evidence>
<dbReference type="Pfam" id="PF01029">
    <property type="entry name" value="NusB"/>
    <property type="match status" value="1"/>
</dbReference>
<evidence type="ECO:0000256" key="2">
    <source>
        <dbReference type="ARBA" id="ARBA00022603"/>
    </source>
</evidence>
<dbReference type="PROSITE" id="PS51686">
    <property type="entry name" value="SAM_MT_RSMB_NOP"/>
    <property type="match status" value="1"/>
</dbReference>
<dbReference type="InterPro" id="IPR018314">
    <property type="entry name" value="RsmB/NOL1/NOP2-like_CS"/>
</dbReference>
<comment type="similarity">
    <text evidence="1 6">Belongs to the class I-like SAM-binding methyltransferase superfamily. RsmB/NOP family.</text>
</comment>
<dbReference type="Gene3D" id="1.10.940.10">
    <property type="entry name" value="NusB-like"/>
    <property type="match status" value="1"/>
</dbReference>
<dbReference type="PRINTS" id="PR02008">
    <property type="entry name" value="RCMTFAMILY"/>
</dbReference>
<dbReference type="Pfam" id="PF01189">
    <property type="entry name" value="Methyltr_RsmB-F"/>
    <property type="match status" value="1"/>
</dbReference>
<dbReference type="InterPro" id="IPR049560">
    <property type="entry name" value="MeTrfase_RsmB-F_NOP2_cat"/>
</dbReference>